<accession>A0A0L6W103</accession>
<dbReference type="AlphaFoldDB" id="A0A0L6W103"/>
<comment type="caution">
    <text evidence="1">The sequence shown here is derived from an EMBL/GenBank/DDBJ whole genome shotgun (WGS) entry which is preliminary data.</text>
</comment>
<keyword evidence="2" id="KW-1185">Reference proteome</keyword>
<evidence type="ECO:0000313" key="1">
    <source>
        <dbReference type="EMBL" id="KNZ69063.1"/>
    </source>
</evidence>
<sequence length="40" mass="4472" precursor="true">MYRRLLMLAIALFTFLAQISVVSACNVSGYQPSLPEALRK</sequence>
<dbReference type="InterPro" id="IPR009229">
    <property type="entry name" value="AgrD"/>
</dbReference>
<dbReference type="NCBIfam" id="TIGR04223">
    <property type="entry name" value="quorum_AgrD"/>
    <property type="match status" value="1"/>
</dbReference>
<gene>
    <name evidence="1" type="ORF">Tfer_2309</name>
</gene>
<dbReference type="EMBL" id="LGTE01000017">
    <property type="protein sequence ID" value="KNZ69063.1"/>
    <property type="molecule type" value="Genomic_DNA"/>
</dbReference>
<organism evidence="1 2">
    <name type="scientific">Thermincola ferriacetica</name>
    <dbReference type="NCBI Taxonomy" id="281456"/>
    <lineage>
        <taxon>Bacteria</taxon>
        <taxon>Bacillati</taxon>
        <taxon>Bacillota</taxon>
        <taxon>Clostridia</taxon>
        <taxon>Eubacteriales</taxon>
        <taxon>Thermincolaceae</taxon>
        <taxon>Thermincola</taxon>
    </lineage>
</organism>
<evidence type="ECO:0000313" key="2">
    <source>
        <dbReference type="Proteomes" id="UP000037175"/>
    </source>
</evidence>
<evidence type="ECO:0008006" key="3">
    <source>
        <dbReference type="Google" id="ProtNLM"/>
    </source>
</evidence>
<dbReference type="RefSeq" id="WP_083436911.1">
    <property type="nucleotide sequence ID" value="NZ_LGTE01000017.1"/>
</dbReference>
<name>A0A0L6W103_9FIRM</name>
<reference evidence="2" key="1">
    <citation type="submission" date="2015-07" db="EMBL/GenBank/DDBJ databases">
        <title>Complete Genome of Thermincola ferriacetica strain Z-0001T.</title>
        <authorList>
            <person name="Lusk B."/>
            <person name="Badalamenti J.P."/>
            <person name="Parameswaran P."/>
            <person name="Bond D.R."/>
            <person name="Torres C.I."/>
        </authorList>
    </citation>
    <scope>NUCLEOTIDE SEQUENCE [LARGE SCALE GENOMIC DNA]</scope>
    <source>
        <strain evidence="2">Z-0001</strain>
    </source>
</reference>
<protein>
    <recommendedName>
        <fullName evidence="3">Cyclic lactone autoinducer peptide</fullName>
    </recommendedName>
</protein>
<proteinExistence type="predicted"/>
<dbReference type="PROSITE" id="PS51257">
    <property type="entry name" value="PROKAR_LIPOPROTEIN"/>
    <property type="match status" value="1"/>
</dbReference>
<dbReference type="Proteomes" id="UP000037175">
    <property type="component" value="Unassembled WGS sequence"/>
</dbReference>